<comment type="caution">
    <text evidence="1">The sequence shown here is derived from an EMBL/GenBank/DDBJ whole genome shotgun (WGS) entry which is preliminary data.</text>
</comment>
<protein>
    <submittedName>
        <fullName evidence="1">Uncharacterized protein</fullName>
    </submittedName>
</protein>
<dbReference type="Proteomes" id="UP001597391">
    <property type="component" value="Unassembled WGS sequence"/>
</dbReference>
<proteinExistence type="predicted"/>
<evidence type="ECO:0000313" key="1">
    <source>
        <dbReference type="EMBL" id="MFD2839093.1"/>
    </source>
</evidence>
<keyword evidence="2" id="KW-1185">Reference proteome</keyword>
<organism evidence="1 2">
    <name type="scientific">Populibacterium corticicola</name>
    <dbReference type="NCBI Taxonomy" id="1812826"/>
    <lineage>
        <taxon>Bacteria</taxon>
        <taxon>Bacillati</taxon>
        <taxon>Actinomycetota</taxon>
        <taxon>Actinomycetes</taxon>
        <taxon>Micrococcales</taxon>
        <taxon>Jonesiaceae</taxon>
        <taxon>Populibacterium</taxon>
    </lineage>
</organism>
<evidence type="ECO:0000313" key="2">
    <source>
        <dbReference type="Proteomes" id="UP001597391"/>
    </source>
</evidence>
<name>A0ABW5XBP0_9MICO</name>
<gene>
    <name evidence="1" type="ORF">ACFSYH_00700</name>
</gene>
<dbReference type="EMBL" id="JBHUOP010000001">
    <property type="protein sequence ID" value="MFD2839093.1"/>
    <property type="molecule type" value="Genomic_DNA"/>
</dbReference>
<sequence>MANTTEWTDPREVIMVGVLMTNGRLAPRNFTDRAEAKAWAQEGEEVVEWNLVCECDR</sequence>
<reference evidence="2" key="1">
    <citation type="journal article" date="2019" name="Int. J. Syst. Evol. Microbiol.">
        <title>The Global Catalogue of Microorganisms (GCM) 10K type strain sequencing project: providing services to taxonomists for standard genome sequencing and annotation.</title>
        <authorList>
            <consortium name="The Broad Institute Genomics Platform"/>
            <consortium name="The Broad Institute Genome Sequencing Center for Infectious Disease"/>
            <person name="Wu L."/>
            <person name="Ma J."/>
        </authorList>
    </citation>
    <scope>NUCLEOTIDE SEQUENCE [LARGE SCALE GENOMIC DNA]</scope>
    <source>
        <strain evidence="2">KCTC 33576</strain>
    </source>
</reference>
<dbReference type="RefSeq" id="WP_377464504.1">
    <property type="nucleotide sequence ID" value="NZ_JBHUOP010000001.1"/>
</dbReference>
<accession>A0ABW5XBP0</accession>